<gene>
    <name evidence="4" type="ORF">DOFOFD_01175</name>
</gene>
<dbReference type="EMBL" id="JAWJZY010000001">
    <property type="protein sequence ID" value="MEE8657631.1"/>
    <property type="molecule type" value="Genomic_DNA"/>
</dbReference>
<evidence type="ECO:0000313" key="4">
    <source>
        <dbReference type="EMBL" id="MEE8657631.1"/>
    </source>
</evidence>
<feature type="region of interest" description="Disordered" evidence="2">
    <location>
        <begin position="80"/>
        <end position="109"/>
    </location>
</feature>
<dbReference type="InterPro" id="IPR020094">
    <property type="entry name" value="TruA/RsuA/RluB/E/F_N"/>
</dbReference>
<dbReference type="InterPro" id="IPR002942">
    <property type="entry name" value="S4_RNA-bd"/>
</dbReference>
<dbReference type="SUPFAM" id="SSF55174">
    <property type="entry name" value="Alpha-L RNA-binding motif"/>
    <property type="match status" value="1"/>
</dbReference>
<organism evidence="4 5">
    <name type="scientific">Sorlinia euscelidii</name>
    <dbReference type="NCBI Taxonomy" id="3081148"/>
    <lineage>
        <taxon>Bacteria</taxon>
        <taxon>Pseudomonadati</taxon>
        <taxon>Pseudomonadota</taxon>
        <taxon>Alphaproteobacteria</taxon>
        <taxon>Acetobacterales</taxon>
        <taxon>Acetobacteraceae</taxon>
        <taxon>Sorlinia</taxon>
    </lineage>
</organism>
<reference evidence="4 5" key="1">
    <citation type="submission" date="2023-10" db="EMBL/GenBank/DDBJ databases">
        <title>Sorlinia euscelidii gen. nov., sp. nov., an acetic acid bacteria isolated from the gut of Euscelidius variegatus emitter.</title>
        <authorList>
            <person name="Michoud G."/>
            <person name="Marasco R."/>
            <person name="Seferji K."/>
            <person name="Gonella E."/>
            <person name="Garuglieri E."/>
            <person name="Alma A."/>
            <person name="Mapelli F."/>
            <person name="Borin S."/>
            <person name="Daffonchio D."/>
            <person name="Crotti E."/>
        </authorList>
    </citation>
    <scope>NUCLEOTIDE SEQUENCE [LARGE SCALE GENOMIC DNA]</scope>
    <source>
        <strain evidence="4 5">EV16P</strain>
    </source>
</reference>
<keyword evidence="5" id="KW-1185">Reference proteome</keyword>
<evidence type="ECO:0000313" key="5">
    <source>
        <dbReference type="Proteomes" id="UP001312908"/>
    </source>
</evidence>
<dbReference type="SMART" id="SM00363">
    <property type="entry name" value="S4"/>
    <property type="match status" value="1"/>
</dbReference>
<evidence type="ECO:0000256" key="1">
    <source>
        <dbReference type="PROSITE-ProRule" id="PRU00182"/>
    </source>
</evidence>
<dbReference type="Proteomes" id="UP001312908">
    <property type="component" value="Unassembled WGS sequence"/>
</dbReference>
<dbReference type="CDD" id="cd00165">
    <property type="entry name" value="S4"/>
    <property type="match status" value="1"/>
</dbReference>
<name>A0ABU7U016_9PROT</name>
<accession>A0ABU7U016</accession>
<keyword evidence="1" id="KW-0694">RNA-binding</keyword>
<evidence type="ECO:0000256" key="2">
    <source>
        <dbReference type="SAM" id="MobiDB-lite"/>
    </source>
</evidence>
<dbReference type="Pfam" id="PF01479">
    <property type="entry name" value="S4"/>
    <property type="match status" value="1"/>
</dbReference>
<comment type="caution">
    <text evidence="4">The sequence shown here is derived from an EMBL/GenBank/DDBJ whole genome shotgun (WGS) entry which is preliminary data.</text>
</comment>
<proteinExistence type="predicted"/>
<sequence>MTDDVKGERIAKFLARAGVGSRRDVERMVAEGRIIVNNEVIQQPATFVTAQDMIRVDGAVIGPQERTRVWRYHKPTGLVTTHHDPQNRKTVFESLPSAYRASSASDDWT</sequence>
<dbReference type="PROSITE" id="PS50889">
    <property type="entry name" value="S4"/>
    <property type="match status" value="1"/>
</dbReference>
<dbReference type="PANTHER" id="PTHR47683:SF3">
    <property type="entry name" value="RIBOSOMAL LARGE SUBUNIT PSEUDOURIDINE SYNTHASE B"/>
    <property type="match status" value="1"/>
</dbReference>
<feature type="compositionally biased region" description="Basic and acidic residues" evidence="2">
    <location>
        <begin position="81"/>
        <end position="91"/>
    </location>
</feature>
<dbReference type="Gene3D" id="3.30.70.580">
    <property type="entry name" value="Pseudouridine synthase I, catalytic domain, N-terminal subdomain"/>
    <property type="match status" value="1"/>
</dbReference>
<protein>
    <recommendedName>
        <fullName evidence="3">RNA-binding S4 domain-containing protein</fullName>
    </recommendedName>
</protein>
<feature type="domain" description="RNA-binding S4" evidence="3">
    <location>
        <begin position="8"/>
        <end position="67"/>
    </location>
</feature>
<dbReference type="InterPro" id="IPR036986">
    <property type="entry name" value="S4_RNA-bd_sf"/>
</dbReference>
<dbReference type="PANTHER" id="PTHR47683">
    <property type="entry name" value="PSEUDOURIDINE SYNTHASE FAMILY PROTEIN-RELATED"/>
    <property type="match status" value="1"/>
</dbReference>
<feature type="compositionally biased region" description="Polar residues" evidence="2">
    <location>
        <begin position="100"/>
        <end position="109"/>
    </location>
</feature>
<dbReference type="InterPro" id="IPR050343">
    <property type="entry name" value="RsuA_PseudoU_synthase"/>
</dbReference>
<evidence type="ECO:0000259" key="3">
    <source>
        <dbReference type="SMART" id="SM00363"/>
    </source>
</evidence>
<dbReference type="Gene3D" id="3.10.290.10">
    <property type="entry name" value="RNA-binding S4 domain"/>
    <property type="match status" value="1"/>
</dbReference>